<dbReference type="AlphaFoldDB" id="A0A6S7BX95"/>
<sequence>MPAMQSQSDSLPVDDPGTFAEAQTTELTLWNAPRVAVAALHPDTQQGLRVFRY</sequence>
<gene>
    <name evidence="1" type="ORF">LMG28138_04111</name>
</gene>
<name>A0A6S7BX95_9BURK</name>
<protein>
    <submittedName>
        <fullName evidence="1">Uncharacterized protein</fullName>
    </submittedName>
</protein>
<keyword evidence="2" id="KW-1185">Reference proteome</keyword>
<organism evidence="1 2">
    <name type="scientific">Pararobbsia alpina</name>
    <dbReference type="NCBI Taxonomy" id="621374"/>
    <lineage>
        <taxon>Bacteria</taxon>
        <taxon>Pseudomonadati</taxon>
        <taxon>Pseudomonadota</taxon>
        <taxon>Betaproteobacteria</taxon>
        <taxon>Burkholderiales</taxon>
        <taxon>Burkholderiaceae</taxon>
        <taxon>Pararobbsia</taxon>
    </lineage>
</organism>
<dbReference type="EMBL" id="CADIKM010000024">
    <property type="protein sequence ID" value="CAB3796599.1"/>
    <property type="molecule type" value="Genomic_DNA"/>
</dbReference>
<dbReference type="Proteomes" id="UP000494115">
    <property type="component" value="Unassembled WGS sequence"/>
</dbReference>
<proteinExistence type="predicted"/>
<reference evidence="1 2" key="1">
    <citation type="submission" date="2020-04" db="EMBL/GenBank/DDBJ databases">
        <authorList>
            <person name="De Canck E."/>
        </authorList>
    </citation>
    <scope>NUCLEOTIDE SEQUENCE [LARGE SCALE GENOMIC DNA]</scope>
    <source>
        <strain evidence="1 2">LMG 28138</strain>
    </source>
</reference>
<evidence type="ECO:0000313" key="1">
    <source>
        <dbReference type="EMBL" id="CAB3796599.1"/>
    </source>
</evidence>
<accession>A0A6S7BX95</accession>
<evidence type="ECO:0000313" key="2">
    <source>
        <dbReference type="Proteomes" id="UP000494115"/>
    </source>
</evidence>